<protein>
    <submittedName>
        <fullName evidence="3">16S rRNA (Guanine966-N2)-methyltransferase</fullName>
    </submittedName>
</protein>
<proteinExistence type="predicted"/>
<dbReference type="EMBL" id="LT796768">
    <property type="protein sequence ID" value="SKB09336.1"/>
    <property type="molecule type" value="Genomic_DNA"/>
</dbReference>
<evidence type="ECO:0000313" key="3">
    <source>
        <dbReference type="EMBL" id="SKB09336.1"/>
    </source>
</evidence>
<dbReference type="OrthoDB" id="9803017at2"/>
<sequence>MTRIIAGRWGGRRITTPPGDGTRPTSDRVRESVFASLNSLLGGFDGLRVLDLFAGSGALGLECVSRGAAHADLVESDARAARTIQRNVTELGASARVHRVTAQRYVAANSGPWDLVFLDPPYAVPTEEVASIVAALRPSLAEDAVVVVERSSRDEFTWPEGFDALRDKSYGETRLWYGH</sequence>
<keyword evidence="4" id="KW-1185">Reference proteome</keyword>
<dbReference type="PIRSF" id="PIRSF004553">
    <property type="entry name" value="CHP00095"/>
    <property type="match status" value="1"/>
</dbReference>
<dbReference type="Gene3D" id="3.40.50.150">
    <property type="entry name" value="Vaccinia Virus protein VP39"/>
    <property type="match status" value="1"/>
</dbReference>
<dbReference type="InterPro" id="IPR029063">
    <property type="entry name" value="SAM-dependent_MTases_sf"/>
</dbReference>
<dbReference type="AlphaFoldDB" id="A0A1T4Z5V9"/>
<evidence type="ECO:0000256" key="1">
    <source>
        <dbReference type="ARBA" id="ARBA00022603"/>
    </source>
</evidence>
<dbReference type="PANTHER" id="PTHR43542:SF1">
    <property type="entry name" value="METHYLTRANSFERASE"/>
    <property type="match status" value="1"/>
</dbReference>
<dbReference type="GO" id="GO:0031167">
    <property type="term" value="P:rRNA methylation"/>
    <property type="evidence" value="ECO:0007669"/>
    <property type="project" value="InterPro"/>
</dbReference>
<dbReference type="Pfam" id="PF03602">
    <property type="entry name" value="Cons_hypoth95"/>
    <property type="match status" value="1"/>
</dbReference>
<accession>A0A1T4Z5V9</accession>
<keyword evidence="1 3" id="KW-0489">Methyltransferase</keyword>
<reference evidence="4" key="1">
    <citation type="submission" date="2017-02" db="EMBL/GenBank/DDBJ databases">
        <authorList>
            <person name="Varghese N."/>
            <person name="Submissions S."/>
        </authorList>
    </citation>
    <scope>NUCLEOTIDE SEQUENCE [LARGE SCALE GENOMIC DNA]</scope>
    <source>
        <strain evidence="4">9H-4</strain>
    </source>
</reference>
<evidence type="ECO:0000256" key="2">
    <source>
        <dbReference type="ARBA" id="ARBA00022679"/>
    </source>
</evidence>
<organism evidence="3 4">
    <name type="scientific">Aeromicrobium choanae</name>
    <dbReference type="NCBI Taxonomy" id="1736691"/>
    <lineage>
        <taxon>Bacteria</taxon>
        <taxon>Bacillati</taxon>
        <taxon>Actinomycetota</taxon>
        <taxon>Actinomycetes</taxon>
        <taxon>Propionibacteriales</taxon>
        <taxon>Nocardioidaceae</taxon>
        <taxon>Aeromicrobium</taxon>
    </lineage>
</organism>
<dbReference type="RefSeq" id="WP_078700574.1">
    <property type="nucleotide sequence ID" value="NZ_LT796768.1"/>
</dbReference>
<dbReference type="GO" id="GO:0008168">
    <property type="term" value="F:methyltransferase activity"/>
    <property type="evidence" value="ECO:0007669"/>
    <property type="project" value="UniProtKB-KW"/>
</dbReference>
<dbReference type="NCBIfam" id="TIGR00095">
    <property type="entry name" value="16S rRNA (guanine(966)-N(2))-methyltransferase RsmD"/>
    <property type="match status" value="1"/>
</dbReference>
<name>A0A1T4Z5V9_9ACTN</name>
<dbReference type="STRING" id="1736691.SAMN06295964_2627"/>
<dbReference type="Proteomes" id="UP000191040">
    <property type="component" value="Chromosome I"/>
</dbReference>
<dbReference type="SUPFAM" id="SSF53335">
    <property type="entry name" value="S-adenosyl-L-methionine-dependent methyltransferases"/>
    <property type="match status" value="1"/>
</dbReference>
<dbReference type="InterPro" id="IPR004398">
    <property type="entry name" value="RNA_MeTrfase_RsmD"/>
</dbReference>
<dbReference type="CDD" id="cd02440">
    <property type="entry name" value="AdoMet_MTases"/>
    <property type="match status" value="1"/>
</dbReference>
<gene>
    <name evidence="3" type="ORF">SAMN06295964_2627</name>
</gene>
<dbReference type="PANTHER" id="PTHR43542">
    <property type="entry name" value="METHYLTRANSFERASE"/>
    <property type="match status" value="1"/>
</dbReference>
<keyword evidence="2 3" id="KW-0808">Transferase</keyword>
<evidence type="ECO:0000313" key="4">
    <source>
        <dbReference type="Proteomes" id="UP000191040"/>
    </source>
</evidence>